<gene>
    <name evidence="1" type="ORF">SCALOS_LOCUS9467</name>
</gene>
<keyword evidence="2" id="KW-1185">Reference proteome</keyword>
<feature type="non-terminal residue" evidence="1">
    <location>
        <position position="84"/>
    </location>
</feature>
<comment type="caution">
    <text evidence="1">The sequence shown here is derived from an EMBL/GenBank/DDBJ whole genome shotgun (WGS) entry which is preliminary data.</text>
</comment>
<proteinExistence type="predicted"/>
<protein>
    <submittedName>
        <fullName evidence="1">1939_t:CDS:1</fullName>
    </submittedName>
</protein>
<dbReference type="EMBL" id="CAJVPM010029510">
    <property type="protein sequence ID" value="CAG8673581.1"/>
    <property type="molecule type" value="Genomic_DNA"/>
</dbReference>
<evidence type="ECO:0000313" key="2">
    <source>
        <dbReference type="Proteomes" id="UP000789860"/>
    </source>
</evidence>
<dbReference type="Proteomes" id="UP000789860">
    <property type="component" value="Unassembled WGS sequence"/>
</dbReference>
<organism evidence="1 2">
    <name type="scientific">Scutellospora calospora</name>
    <dbReference type="NCBI Taxonomy" id="85575"/>
    <lineage>
        <taxon>Eukaryota</taxon>
        <taxon>Fungi</taxon>
        <taxon>Fungi incertae sedis</taxon>
        <taxon>Mucoromycota</taxon>
        <taxon>Glomeromycotina</taxon>
        <taxon>Glomeromycetes</taxon>
        <taxon>Diversisporales</taxon>
        <taxon>Gigasporaceae</taxon>
        <taxon>Scutellospora</taxon>
    </lineage>
</organism>
<reference evidence="1" key="1">
    <citation type="submission" date="2021-06" db="EMBL/GenBank/DDBJ databases">
        <authorList>
            <person name="Kallberg Y."/>
            <person name="Tangrot J."/>
            <person name="Rosling A."/>
        </authorList>
    </citation>
    <scope>NUCLEOTIDE SEQUENCE</scope>
    <source>
        <strain evidence="1">AU212A</strain>
    </source>
</reference>
<evidence type="ECO:0000313" key="1">
    <source>
        <dbReference type="EMBL" id="CAG8673581.1"/>
    </source>
</evidence>
<feature type="non-terminal residue" evidence="1">
    <location>
        <position position="1"/>
    </location>
</feature>
<sequence>YLEEFSDYDLYYPSESLSISFLTKESNDHYPSYNYNSILDPLLIVNDINSGCFANSYLEDHNLENQVQQIETKLLFIKYDFENR</sequence>
<accession>A0ACA9NRP5</accession>
<name>A0ACA9NRP5_9GLOM</name>